<keyword evidence="3" id="KW-1185">Reference proteome</keyword>
<evidence type="ECO:0000256" key="1">
    <source>
        <dbReference type="PROSITE-ProRule" id="PRU00221"/>
    </source>
</evidence>
<dbReference type="SUPFAM" id="SSF50978">
    <property type="entry name" value="WD40 repeat-like"/>
    <property type="match status" value="1"/>
</dbReference>
<dbReference type="Pfam" id="PF00400">
    <property type="entry name" value="WD40"/>
    <property type="match status" value="1"/>
</dbReference>
<dbReference type="Gene3D" id="2.130.10.10">
    <property type="entry name" value="YVTN repeat-like/Quinoprotein amine dehydrogenase"/>
    <property type="match status" value="1"/>
</dbReference>
<comment type="caution">
    <text evidence="2">The sequence shown here is derived from an EMBL/GenBank/DDBJ whole genome shotgun (WGS) entry which is preliminary data.</text>
</comment>
<name>A0A074RJT8_9AGAM</name>
<dbReference type="PROSITE" id="PS50082">
    <property type="entry name" value="WD_REPEATS_2"/>
    <property type="match status" value="1"/>
</dbReference>
<feature type="non-terminal residue" evidence="2">
    <location>
        <position position="40"/>
    </location>
</feature>
<gene>
    <name evidence="2" type="ORF">V565_333360</name>
</gene>
<dbReference type="InterPro" id="IPR015943">
    <property type="entry name" value="WD40/YVTN_repeat-like_dom_sf"/>
</dbReference>
<dbReference type="InterPro" id="IPR001680">
    <property type="entry name" value="WD40_rpt"/>
</dbReference>
<proteinExistence type="predicted"/>
<dbReference type="EMBL" id="AZST01002402">
    <property type="protein sequence ID" value="KEP44993.1"/>
    <property type="molecule type" value="Genomic_DNA"/>
</dbReference>
<evidence type="ECO:0000313" key="2">
    <source>
        <dbReference type="EMBL" id="KEP44993.1"/>
    </source>
</evidence>
<dbReference type="PROSITE" id="PS50294">
    <property type="entry name" value="WD_REPEATS_REGION"/>
    <property type="match status" value="1"/>
</dbReference>
<dbReference type="SMART" id="SM00320">
    <property type="entry name" value="WD40"/>
    <property type="match status" value="1"/>
</dbReference>
<accession>A0A074RJT8</accession>
<dbReference type="HOGENOM" id="CLU_3302230_0_0_1"/>
<keyword evidence="1" id="KW-0853">WD repeat</keyword>
<organism evidence="2 3">
    <name type="scientific">Rhizoctonia solani 123E</name>
    <dbReference type="NCBI Taxonomy" id="1423351"/>
    <lineage>
        <taxon>Eukaryota</taxon>
        <taxon>Fungi</taxon>
        <taxon>Dikarya</taxon>
        <taxon>Basidiomycota</taxon>
        <taxon>Agaricomycotina</taxon>
        <taxon>Agaricomycetes</taxon>
        <taxon>Cantharellales</taxon>
        <taxon>Ceratobasidiaceae</taxon>
        <taxon>Rhizoctonia</taxon>
    </lineage>
</organism>
<evidence type="ECO:0000313" key="3">
    <source>
        <dbReference type="Proteomes" id="UP000027456"/>
    </source>
</evidence>
<reference evidence="2 3" key="1">
    <citation type="submission" date="2013-12" db="EMBL/GenBank/DDBJ databases">
        <authorList>
            <person name="Cubeta M."/>
            <person name="Pakala S."/>
            <person name="Fedorova N."/>
            <person name="Thomas E."/>
            <person name="Dean R."/>
            <person name="Jabaji S."/>
            <person name="Neate S."/>
            <person name="Toda T."/>
            <person name="Tavantzis S."/>
            <person name="Vilgalys R."/>
            <person name="Bharathan N."/>
            <person name="Pakala S."/>
            <person name="Losada L.S."/>
            <person name="Zafar N."/>
            <person name="Nierman W."/>
        </authorList>
    </citation>
    <scope>NUCLEOTIDE SEQUENCE [LARGE SCALE GENOMIC DNA]</scope>
    <source>
        <strain evidence="2 3">123E</strain>
    </source>
</reference>
<dbReference type="AlphaFoldDB" id="A0A074RJT8"/>
<feature type="repeat" description="WD" evidence="1">
    <location>
        <begin position="6"/>
        <end position="40"/>
    </location>
</feature>
<dbReference type="InterPro" id="IPR036322">
    <property type="entry name" value="WD40_repeat_dom_sf"/>
</dbReference>
<sequence length="40" mass="4555">MLFELLHGHQQYIKSVACSPNGSCILSISWDKTVRIHDAR</sequence>
<protein>
    <submittedName>
        <fullName evidence="2">WD domain, G-beta repeat protein</fullName>
    </submittedName>
</protein>
<dbReference type="OrthoDB" id="2615105at2759"/>
<dbReference type="Proteomes" id="UP000027456">
    <property type="component" value="Unassembled WGS sequence"/>
</dbReference>